<evidence type="ECO:0000256" key="1">
    <source>
        <dbReference type="ARBA" id="ARBA00004651"/>
    </source>
</evidence>
<comment type="similarity">
    <text evidence="8">Belongs to the binding-protein-dependent transport system permease family.</text>
</comment>
<dbReference type="InterPro" id="IPR000515">
    <property type="entry name" value="MetI-like"/>
</dbReference>
<evidence type="ECO:0000256" key="2">
    <source>
        <dbReference type="ARBA" id="ARBA00022448"/>
    </source>
</evidence>
<dbReference type="NCBIfam" id="TIGR01726">
    <property type="entry name" value="HEQRo_perm_3TM"/>
    <property type="match status" value="1"/>
</dbReference>
<gene>
    <name evidence="10" type="ORF">M8445_18105</name>
</gene>
<dbReference type="InterPro" id="IPR035906">
    <property type="entry name" value="MetI-like_sf"/>
</dbReference>
<evidence type="ECO:0000256" key="8">
    <source>
        <dbReference type="RuleBase" id="RU363032"/>
    </source>
</evidence>
<dbReference type="CDD" id="cd06261">
    <property type="entry name" value="TM_PBP2"/>
    <property type="match status" value="1"/>
</dbReference>
<keyword evidence="4 8" id="KW-0812">Transmembrane</keyword>
<feature type="transmembrane region" description="Helical" evidence="8">
    <location>
        <begin position="142"/>
        <end position="160"/>
    </location>
</feature>
<keyword evidence="7 8" id="KW-0472">Membrane</keyword>
<evidence type="ECO:0000313" key="10">
    <source>
        <dbReference type="EMBL" id="WDA60817.1"/>
    </source>
</evidence>
<keyword evidence="3" id="KW-1003">Cell membrane</keyword>
<keyword evidence="5" id="KW-0029">Amino-acid transport</keyword>
<feature type="transmembrane region" description="Helical" evidence="8">
    <location>
        <begin position="241"/>
        <end position="262"/>
    </location>
</feature>
<dbReference type="EMBL" id="CP115168">
    <property type="protein sequence ID" value="WDA60817.1"/>
    <property type="molecule type" value="Genomic_DNA"/>
</dbReference>
<keyword evidence="6 8" id="KW-1133">Transmembrane helix</keyword>
<dbReference type="Proteomes" id="UP001217044">
    <property type="component" value="Plasmid pDATS03"/>
</dbReference>
<dbReference type="Pfam" id="PF00528">
    <property type="entry name" value="BPD_transp_1"/>
    <property type="match status" value="1"/>
</dbReference>
<feature type="domain" description="ABC transmembrane type-1" evidence="9">
    <location>
        <begin position="199"/>
        <end position="388"/>
    </location>
</feature>
<protein>
    <submittedName>
        <fullName evidence="10">Amino acid ABC transporter permease</fullName>
    </submittedName>
</protein>
<reference evidence="10 11" key="1">
    <citation type="submission" date="2022-12" db="EMBL/GenBank/DDBJ databases">
        <title>Genome Sequence of Deinococcus aquaticus Type Strain PB314.</title>
        <authorList>
            <person name="Albert C."/>
            <person name="Hill J."/>
            <person name="Boren L."/>
            <person name="Scholz-Ng S."/>
            <person name="Fatema N."/>
            <person name="Grosso R."/>
            <person name="Soboslay E."/>
            <person name="Tuohy J."/>
        </authorList>
    </citation>
    <scope>NUCLEOTIDE SEQUENCE [LARGE SCALE GENOMIC DNA]</scope>
    <source>
        <strain evidence="10 11">PB-314</strain>
        <plasmid evidence="10 11">pDATS03</plasmid>
    </source>
</reference>
<organism evidence="10 11">
    <name type="scientific">Deinococcus aquaticus</name>
    <dbReference type="NCBI Taxonomy" id="328692"/>
    <lineage>
        <taxon>Bacteria</taxon>
        <taxon>Thermotogati</taxon>
        <taxon>Deinococcota</taxon>
        <taxon>Deinococci</taxon>
        <taxon>Deinococcales</taxon>
        <taxon>Deinococcaceae</taxon>
        <taxon>Deinococcus</taxon>
    </lineage>
</organism>
<feature type="transmembrane region" description="Helical" evidence="8">
    <location>
        <begin position="91"/>
        <end position="112"/>
    </location>
</feature>
<proteinExistence type="inferred from homology"/>
<feature type="transmembrane region" description="Helical" evidence="8">
    <location>
        <begin position="172"/>
        <end position="190"/>
    </location>
</feature>
<evidence type="ECO:0000259" key="9">
    <source>
        <dbReference type="PROSITE" id="PS50928"/>
    </source>
</evidence>
<keyword evidence="11" id="KW-1185">Reference proteome</keyword>
<comment type="subcellular location">
    <subcellularLocation>
        <location evidence="1 8">Cell membrane</location>
        <topology evidence="1 8">Multi-pass membrane protein</topology>
    </subcellularLocation>
</comment>
<feature type="transmembrane region" description="Helical" evidence="8">
    <location>
        <begin position="268"/>
        <end position="287"/>
    </location>
</feature>
<feature type="transmembrane region" description="Helical" evidence="8">
    <location>
        <begin position="369"/>
        <end position="388"/>
    </location>
</feature>
<dbReference type="SUPFAM" id="SSF161098">
    <property type="entry name" value="MetI-like"/>
    <property type="match status" value="1"/>
</dbReference>
<name>A0ABY7V904_9DEIO</name>
<dbReference type="PROSITE" id="PS50928">
    <property type="entry name" value="ABC_TM1"/>
    <property type="match status" value="1"/>
</dbReference>
<dbReference type="PANTHER" id="PTHR30614:SF0">
    <property type="entry name" value="L-CYSTINE TRANSPORT SYSTEM PERMEASE PROTEIN TCYL"/>
    <property type="match status" value="1"/>
</dbReference>
<keyword evidence="2 8" id="KW-0813">Transport</keyword>
<evidence type="ECO:0000256" key="7">
    <source>
        <dbReference type="ARBA" id="ARBA00023136"/>
    </source>
</evidence>
<feature type="transmembrane region" description="Helical" evidence="8">
    <location>
        <begin position="43"/>
        <end position="64"/>
    </location>
</feature>
<evidence type="ECO:0000313" key="11">
    <source>
        <dbReference type="Proteomes" id="UP001217044"/>
    </source>
</evidence>
<dbReference type="InterPro" id="IPR043429">
    <property type="entry name" value="ArtM/GltK/GlnP/TcyL/YhdX-like"/>
</dbReference>
<accession>A0ABY7V904</accession>
<evidence type="ECO:0000256" key="5">
    <source>
        <dbReference type="ARBA" id="ARBA00022970"/>
    </source>
</evidence>
<keyword evidence="10" id="KW-0614">Plasmid</keyword>
<geneLocation type="plasmid" evidence="10 11">
    <name>pDATS03</name>
</geneLocation>
<sequence length="404" mass="42832">MNAAGLSFLVPGLGHLLTRQTSGGVKSALLATLTWTLVVRTLPGGFSVPLLLCLAAALVVHAGAGLSARSGAHRGESAAATRRARADQRRWSTLSSAAVVLALLGLTVQWALSLPGWSEISRNLPFFLMGKLRSGEYDPLRWRLSGLLLPALGLLLAWALSRVRHMPVWPPALSVALGLVSGSAVLWPLLVPETVLGGFALSVVLTFLALTLAVPLGLLAGIMRVSTLPVIRLIATVYIDLFRAVPLIVWVFGAFLLLPYMLGTGTQFPSVVLALATFTGAYFAEIVRAGIQSLPQGQSEAARSLGLTGTQTMLRVVLPQALRRMVPPLLGQTITLFKDTSLVSIVGMAELAGTGRITANRLVSATFEIYLAISLLYFLVASALSVVADRLERAPGVPGRRRTL</sequence>
<dbReference type="Gene3D" id="1.10.3720.10">
    <property type="entry name" value="MetI-like"/>
    <property type="match status" value="1"/>
</dbReference>
<dbReference type="PANTHER" id="PTHR30614">
    <property type="entry name" value="MEMBRANE COMPONENT OF AMINO ACID ABC TRANSPORTER"/>
    <property type="match status" value="1"/>
</dbReference>
<dbReference type="RefSeq" id="WP_273991556.1">
    <property type="nucleotide sequence ID" value="NZ_BAABQT010000036.1"/>
</dbReference>
<evidence type="ECO:0000256" key="3">
    <source>
        <dbReference type="ARBA" id="ARBA00022475"/>
    </source>
</evidence>
<evidence type="ECO:0000256" key="4">
    <source>
        <dbReference type="ARBA" id="ARBA00022692"/>
    </source>
</evidence>
<feature type="transmembrane region" description="Helical" evidence="8">
    <location>
        <begin position="196"/>
        <end position="220"/>
    </location>
</feature>
<evidence type="ECO:0000256" key="6">
    <source>
        <dbReference type="ARBA" id="ARBA00022989"/>
    </source>
</evidence>
<dbReference type="InterPro" id="IPR010065">
    <property type="entry name" value="AA_ABC_transptr_permease_3TM"/>
</dbReference>